<keyword evidence="2" id="KW-1185">Reference proteome</keyword>
<dbReference type="EMBL" id="JAGIYZ010000017">
    <property type="protein sequence ID" value="MBP0465639.1"/>
    <property type="molecule type" value="Genomic_DNA"/>
</dbReference>
<protein>
    <submittedName>
        <fullName evidence="1">Uncharacterized protein</fullName>
    </submittedName>
</protein>
<dbReference type="Proteomes" id="UP000680815">
    <property type="component" value="Unassembled WGS sequence"/>
</dbReference>
<evidence type="ECO:0000313" key="1">
    <source>
        <dbReference type="EMBL" id="MBP0465639.1"/>
    </source>
</evidence>
<reference evidence="1 2" key="1">
    <citation type="submission" date="2021-03" db="EMBL/GenBank/DDBJ databases">
        <authorList>
            <person name="So Y."/>
        </authorList>
    </citation>
    <scope>NUCLEOTIDE SEQUENCE [LARGE SCALE GENOMIC DNA]</scope>
    <source>
        <strain evidence="1 2">PWR1</strain>
    </source>
</reference>
<gene>
    <name evidence="1" type="ORF">J5Y09_17060</name>
</gene>
<sequence>MNEISRDALDRYGTGAYQPATFLERGVAVPFTTPFLLGARIRPTESRAGLEVVIANPSGGRGHYIVPWAALPEVCSPTLHDRRLWKRLSDEPAVTPALVREVARAIAAEGLAGREAAAAAAKAKGEDGAARMRANFMLLLDLIRRTETREEATVPPQLDKPDRIEVRARRAVARIAPRLGATPEIIAAWLEGIATAIAGLGVPGDPIPARTRVTVATIEAVIGEIELWIARNPDPGDQQAAALVTDAAKMSLQVARAAIKELDGSITDTVSLLGIWKQDPSGFSRRATRPDWMLDGWHIIAELWRDADPEARRGVLWEMALLAPVLPREVEDWVGMQEDWDRPLRLRRLVRANEDWRSGRTFEVVARNERLRARAA</sequence>
<evidence type="ECO:0000313" key="2">
    <source>
        <dbReference type="Proteomes" id="UP000680815"/>
    </source>
</evidence>
<comment type="caution">
    <text evidence="1">The sequence shown here is derived from an EMBL/GenBank/DDBJ whole genome shotgun (WGS) entry which is preliminary data.</text>
</comment>
<accession>A0ABS4AWB0</accession>
<organism evidence="1 2">
    <name type="scientific">Roseomonas nitratireducens</name>
    <dbReference type="NCBI Taxonomy" id="2820810"/>
    <lineage>
        <taxon>Bacteria</taxon>
        <taxon>Pseudomonadati</taxon>
        <taxon>Pseudomonadota</taxon>
        <taxon>Alphaproteobacteria</taxon>
        <taxon>Acetobacterales</taxon>
        <taxon>Roseomonadaceae</taxon>
        <taxon>Roseomonas</taxon>
    </lineage>
</organism>
<dbReference type="RefSeq" id="WP_209353025.1">
    <property type="nucleotide sequence ID" value="NZ_JAGIYZ010000017.1"/>
</dbReference>
<proteinExistence type="predicted"/>
<name>A0ABS4AWB0_9PROT</name>